<dbReference type="EMBL" id="FNXT01000870">
    <property type="protein sequence ID" value="SZX68648.1"/>
    <property type="molecule type" value="Genomic_DNA"/>
</dbReference>
<feature type="region of interest" description="Disordered" evidence="1">
    <location>
        <begin position="269"/>
        <end position="296"/>
    </location>
</feature>
<evidence type="ECO:0000256" key="1">
    <source>
        <dbReference type="SAM" id="MobiDB-lite"/>
    </source>
</evidence>
<keyword evidence="3" id="KW-1185">Reference proteome</keyword>
<dbReference type="AlphaFoldDB" id="A0A383VT00"/>
<feature type="compositionally biased region" description="Low complexity" evidence="1">
    <location>
        <begin position="269"/>
        <end position="288"/>
    </location>
</feature>
<evidence type="ECO:0000313" key="2">
    <source>
        <dbReference type="EMBL" id="SZX68648.1"/>
    </source>
</evidence>
<organism evidence="2 3">
    <name type="scientific">Tetradesmus obliquus</name>
    <name type="common">Green alga</name>
    <name type="synonym">Acutodesmus obliquus</name>
    <dbReference type="NCBI Taxonomy" id="3088"/>
    <lineage>
        <taxon>Eukaryota</taxon>
        <taxon>Viridiplantae</taxon>
        <taxon>Chlorophyta</taxon>
        <taxon>core chlorophytes</taxon>
        <taxon>Chlorophyceae</taxon>
        <taxon>CS clade</taxon>
        <taxon>Sphaeropleales</taxon>
        <taxon>Scenedesmaceae</taxon>
        <taxon>Tetradesmus</taxon>
    </lineage>
</organism>
<dbReference type="Proteomes" id="UP000256970">
    <property type="component" value="Unassembled WGS sequence"/>
</dbReference>
<accession>A0A383VT00</accession>
<proteinExistence type="predicted"/>
<evidence type="ECO:0000313" key="3">
    <source>
        <dbReference type="Proteomes" id="UP000256970"/>
    </source>
</evidence>
<name>A0A383VT00_TETOB</name>
<gene>
    <name evidence="2" type="ORF">BQ4739_LOCUS8983</name>
</gene>
<protein>
    <submittedName>
        <fullName evidence="2">Uncharacterized protein</fullName>
    </submittedName>
</protein>
<sequence length="296" mass="31274">MLSAATAGVSVSAARVRCRGATTCFAKQQGVTALRPRLPRSYTASTTASCRPTGFHTPKRQAWSCSHQLRAASSGAASDSVYQLPSFTFEECAREVLLCAAPSTTEQQRSAAIARLAACKEFVGESWWMLVECGVWAPGAPPPAGQAGTPARAVLCFSPGRNVGQRDFAAKAFALDSSGLPTGEMYVDYRGNPSVSAFEQRTSRKPAKKYRISCVIIRDGQPAMATPHAMLRVEHFLVEYFGEHSMHRRHKVKAAAAAGAAAAVAALAGSTSGGAAPTDTSGAPPAGSSRRRRRQQ</sequence>
<reference evidence="2 3" key="1">
    <citation type="submission" date="2016-10" db="EMBL/GenBank/DDBJ databases">
        <authorList>
            <person name="Cai Z."/>
        </authorList>
    </citation>
    <scope>NUCLEOTIDE SEQUENCE [LARGE SCALE GENOMIC DNA]</scope>
</reference>